<feature type="chain" id="PRO_5012838833" evidence="1">
    <location>
        <begin position="21"/>
        <end position="417"/>
    </location>
</feature>
<evidence type="ECO:0000313" key="2">
    <source>
        <dbReference type="EMBL" id="SHI33148.1"/>
    </source>
</evidence>
<dbReference type="NCBIfam" id="TIGR04183">
    <property type="entry name" value="Por_Secre_tail"/>
    <property type="match status" value="1"/>
</dbReference>
<dbReference type="Proteomes" id="UP000184418">
    <property type="component" value="Unassembled WGS sequence"/>
</dbReference>
<dbReference type="InterPro" id="IPR026444">
    <property type="entry name" value="Secre_tail"/>
</dbReference>
<dbReference type="AlphaFoldDB" id="A0A1M6A9L1"/>
<evidence type="ECO:0000256" key="1">
    <source>
        <dbReference type="SAM" id="SignalP"/>
    </source>
</evidence>
<reference evidence="2 3" key="1">
    <citation type="submission" date="2016-11" db="EMBL/GenBank/DDBJ databases">
        <authorList>
            <person name="Jaros S."/>
            <person name="Januszkiewicz K."/>
            <person name="Wedrychowicz H."/>
        </authorList>
    </citation>
    <scope>NUCLEOTIDE SEQUENCE [LARGE SCALE GENOMIC DNA]</scope>
    <source>
        <strain evidence="2 3">DSM 21074</strain>
    </source>
</reference>
<accession>A0A1M6A9L1</accession>
<protein>
    <submittedName>
        <fullName evidence="2">Por secretion system C-terminal sorting domain-containing protein</fullName>
    </submittedName>
</protein>
<organism evidence="2 3">
    <name type="scientific">Hymenobacter daecheongensis DSM 21074</name>
    <dbReference type="NCBI Taxonomy" id="1121955"/>
    <lineage>
        <taxon>Bacteria</taxon>
        <taxon>Pseudomonadati</taxon>
        <taxon>Bacteroidota</taxon>
        <taxon>Cytophagia</taxon>
        <taxon>Cytophagales</taxon>
        <taxon>Hymenobacteraceae</taxon>
        <taxon>Hymenobacter</taxon>
    </lineage>
</organism>
<keyword evidence="1" id="KW-0732">Signal</keyword>
<dbReference type="OrthoDB" id="883262at2"/>
<dbReference type="EMBL" id="FQYN01000001">
    <property type="protein sequence ID" value="SHI33148.1"/>
    <property type="molecule type" value="Genomic_DNA"/>
</dbReference>
<keyword evidence="3" id="KW-1185">Reference proteome</keyword>
<evidence type="ECO:0000313" key="3">
    <source>
        <dbReference type="Proteomes" id="UP000184418"/>
    </source>
</evidence>
<dbReference type="RefSeq" id="WP_084538721.1">
    <property type="nucleotide sequence ID" value="NZ_FQYN01000001.1"/>
</dbReference>
<feature type="signal peptide" evidence="1">
    <location>
        <begin position="1"/>
        <end position="20"/>
    </location>
</feature>
<name>A0A1M6A9L1_9BACT</name>
<dbReference type="Gene3D" id="2.40.128.720">
    <property type="match status" value="3"/>
</dbReference>
<dbReference type="STRING" id="1121955.SAMN02745146_0556"/>
<sequence length="417" mass="46062">MYKSVLVTLLLVGTTLGAQAQSQPEHSSRNLALAIAKHEVSATNPLQRLAGNTRLIQQLEQKQYRGAWADTLRRTYSRFTAADNPQSMLWEQASPKAGTPFRSIRLYRYTYNAAQKVALDTVYTFPAAGGINPLINEVNTYDAQGNLTQWVQQLKISGTWRNYARTTYTYNAANQPTLILDETYFGTAWENSSREVLTYDAQGRLTVSEFMTAQTSGPGFNPFFKTFLTYNTAGKVQTTLQQYYQGGAYVDDQRNSFIYNGTGQLQLFTIERYVSSAWVRVGAYQYTYDADGNTAQELYQTYNAATGTFTNNYRVQNTYQRTTATAATRGLAAGLTVVPNPATRGAAQLRYALPVAGPATVEVLDLTGRLISRLSRAAAPAATAQTVELSALNLRAGLYLVRLTASGQSQQTKLVVE</sequence>
<gene>
    <name evidence="2" type="ORF">SAMN02745146_0556</name>
</gene>
<proteinExistence type="predicted"/>